<proteinExistence type="predicted"/>
<evidence type="ECO:0000313" key="3">
    <source>
        <dbReference type="Proteomes" id="UP000674416"/>
    </source>
</evidence>
<protein>
    <submittedName>
        <fullName evidence="2">Uncharacterized protein</fullName>
    </submittedName>
</protein>
<dbReference type="EMBL" id="JAFDST010000004">
    <property type="protein sequence ID" value="MBP1083072.1"/>
    <property type="molecule type" value="Genomic_DNA"/>
</dbReference>
<feature type="region of interest" description="Disordered" evidence="1">
    <location>
        <begin position="125"/>
        <end position="152"/>
    </location>
</feature>
<gene>
    <name evidence="2" type="ORF">JOC74_003582</name>
</gene>
<keyword evidence="3" id="KW-1185">Reference proteome</keyword>
<evidence type="ECO:0000256" key="1">
    <source>
        <dbReference type="SAM" id="MobiDB-lite"/>
    </source>
</evidence>
<name>A0ABS4D0B5_9BACI</name>
<comment type="caution">
    <text evidence="2">The sequence shown here is derived from an EMBL/GenBank/DDBJ whole genome shotgun (WGS) entry which is preliminary data.</text>
</comment>
<reference evidence="2 3" key="1">
    <citation type="submission" date="2021-01" db="EMBL/GenBank/DDBJ databases">
        <title>Genomic Encyclopedia of Type Strains, Phase IV (KMG-IV): sequencing the most valuable type-strain genomes for metagenomic binning, comparative biology and taxonomic classification.</title>
        <authorList>
            <person name="Goeker M."/>
        </authorList>
    </citation>
    <scope>NUCLEOTIDE SEQUENCE [LARGE SCALE GENOMIC DNA]</scope>
    <source>
        <strain evidence="2 3">DSM 103394</strain>
    </source>
</reference>
<accession>A0ABS4D0B5</accession>
<dbReference type="RefSeq" id="WP_312883838.1">
    <property type="nucleotide sequence ID" value="NZ_JAFDST010000004.1"/>
</dbReference>
<evidence type="ECO:0000313" key="2">
    <source>
        <dbReference type="EMBL" id="MBP1083072.1"/>
    </source>
</evidence>
<organism evidence="2 3">
    <name type="scientific">Bacillus capparidis</name>
    <dbReference type="NCBI Taxonomy" id="1840411"/>
    <lineage>
        <taxon>Bacteria</taxon>
        <taxon>Bacillati</taxon>
        <taxon>Bacillota</taxon>
        <taxon>Bacilli</taxon>
        <taxon>Bacillales</taxon>
        <taxon>Bacillaceae</taxon>
        <taxon>Bacillus</taxon>
    </lineage>
</organism>
<sequence length="152" mass="18607">MYKKNITLEELNELELKKDHLIENFKKQLTLFDDEIYKLDKMKDCFAVYKNSYSLIQAYKKSEDKTQFKQENYSKFKQYDIAKRNMSYLKKQYSITDESSLYAKVSMLKQDRNIFYGNLGKNAEKQREIQREMQHQEQVKKRQQQKKQDIER</sequence>
<dbReference type="Proteomes" id="UP000674416">
    <property type="component" value="Unassembled WGS sequence"/>
</dbReference>